<gene>
    <name evidence="2" type="ORF">EGH21_13905</name>
</gene>
<organism evidence="2 3">
    <name type="scientific">Haloarcula rubra</name>
    <dbReference type="NCBI Taxonomy" id="2487747"/>
    <lineage>
        <taxon>Archaea</taxon>
        <taxon>Methanobacteriati</taxon>
        <taxon>Methanobacteriota</taxon>
        <taxon>Stenosarchaea group</taxon>
        <taxon>Halobacteria</taxon>
        <taxon>Halobacteriales</taxon>
        <taxon>Haloarculaceae</taxon>
        <taxon>Haloarcula</taxon>
    </lineage>
</organism>
<keyword evidence="3" id="KW-1185">Reference proteome</keyword>
<comment type="caution">
    <text evidence="2">The sequence shown here is derived from an EMBL/GenBank/DDBJ whole genome shotgun (WGS) entry which is preliminary data.</text>
</comment>
<dbReference type="CDD" id="cd02947">
    <property type="entry name" value="TRX_family"/>
    <property type="match status" value="1"/>
</dbReference>
<protein>
    <submittedName>
        <fullName evidence="2">Thioredoxin family protein</fullName>
    </submittedName>
</protein>
<evidence type="ECO:0000313" key="3">
    <source>
        <dbReference type="Proteomes" id="UP001430377"/>
    </source>
</evidence>
<evidence type="ECO:0000313" key="2">
    <source>
        <dbReference type="EMBL" id="MBX0324127.1"/>
    </source>
</evidence>
<dbReference type="PROSITE" id="PS51352">
    <property type="entry name" value="THIOREDOXIN_2"/>
    <property type="match status" value="1"/>
</dbReference>
<dbReference type="SUPFAM" id="SSF52833">
    <property type="entry name" value="Thioredoxin-like"/>
    <property type="match status" value="1"/>
</dbReference>
<evidence type="ECO:0000259" key="1">
    <source>
        <dbReference type="PROSITE" id="PS51352"/>
    </source>
</evidence>
<dbReference type="RefSeq" id="WP_220619089.1">
    <property type="nucleotide sequence ID" value="NZ_RKLR01000005.1"/>
</dbReference>
<proteinExistence type="predicted"/>
<dbReference type="InterPro" id="IPR013766">
    <property type="entry name" value="Thioredoxin_domain"/>
</dbReference>
<name>A0AAW4PV37_9EURY</name>
<dbReference type="AlphaFoldDB" id="A0AAW4PV37"/>
<accession>A0AAW4PV37</accession>
<sequence>MAVEHSPEEMLETLVEEDVVTVDPETDLVSTTDEFESHRSVYYDTYLTMPDAEFHESVADVFGLPSAEAAAERVAELEVSREEFATFLTLRSRLEGYDQSELTVMAQLATEAGPSTPVPDGVEHLDDDTWAEFVDRDRAIVTVWKMFCDPCEAMKDELDDVLATFDGIPVGGVDGEQCPEFCRSVGVNAAPGFVFFEDGEPIEIVTGRTDPDALAARADEVYGR</sequence>
<dbReference type="InterPro" id="IPR036249">
    <property type="entry name" value="Thioredoxin-like_sf"/>
</dbReference>
<feature type="domain" description="Thioredoxin" evidence="1">
    <location>
        <begin position="102"/>
        <end position="223"/>
    </location>
</feature>
<reference evidence="2 3" key="1">
    <citation type="submission" date="2021-06" db="EMBL/GenBank/DDBJ databases">
        <title>Halomicroarcula sp. a new haloarchaeum isolated from saline soil.</title>
        <authorList>
            <person name="Duran-Viseras A."/>
            <person name="Sanchez-Porro C."/>
            <person name="Ventosa A."/>
        </authorList>
    </citation>
    <scope>NUCLEOTIDE SEQUENCE [LARGE SCALE GENOMIC DNA]</scope>
    <source>
        <strain evidence="2 3">F13</strain>
    </source>
</reference>
<dbReference type="Gene3D" id="3.40.30.10">
    <property type="entry name" value="Glutaredoxin"/>
    <property type="match status" value="1"/>
</dbReference>
<dbReference type="Proteomes" id="UP001430377">
    <property type="component" value="Unassembled WGS sequence"/>
</dbReference>
<dbReference type="Pfam" id="PF00085">
    <property type="entry name" value="Thioredoxin"/>
    <property type="match status" value="1"/>
</dbReference>
<dbReference type="EMBL" id="RKLR01000005">
    <property type="protein sequence ID" value="MBX0324127.1"/>
    <property type="molecule type" value="Genomic_DNA"/>
</dbReference>